<gene>
    <name evidence="2" type="ORF">PR048_003202</name>
</gene>
<protein>
    <submittedName>
        <fullName evidence="2">Uncharacterized protein</fullName>
    </submittedName>
</protein>
<evidence type="ECO:0000313" key="2">
    <source>
        <dbReference type="EMBL" id="KAJ8897849.1"/>
    </source>
</evidence>
<feature type="region of interest" description="Disordered" evidence="1">
    <location>
        <begin position="48"/>
        <end position="74"/>
    </location>
</feature>
<organism evidence="2 3">
    <name type="scientific">Dryococelus australis</name>
    <dbReference type="NCBI Taxonomy" id="614101"/>
    <lineage>
        <taxon>Eukaryota</taxon>
        <taxon>Metazoa</taxon>
        <taxon>Ecdysozoa</taxon>
        <taxon>Arthropoda</taxon>
        <taxon>Hexapoda</taxon>
        <taxon>Insecta</taxon>
        <taxon>Pterygota</taxon>
        <taxon>Neoptera</taxon>
        <taxon>Polyneoptera</taxon>
        <taxon>Phasmatodea</taxon>
        <taxon>Verophasmatodea</taxon>
        <taxon>Anareolatae</taxon>
        <taxon>Phasmatidae</taxon>
        <taxon>Eurycanthinae</taxon>
        <taxon>Dryococelus</taxon>
    </lineage>
</organism>
<comment type="caution">
    <text evidence="2">The sequence shown here is derived from an EMBL/GenBank/DDBJ whole genome shotgun (WGS) entry which is preliminary data.</text>
</comment>
<feature type="compositionally biased region" description="Basic and acidic residues" evidence="1">
    <location>
        <begin position="60"/>
        <end position="72"/>
    </location>
</feature>
<name>A0ABQ9INR6_9NEOP</name>
<evidence type="ECO:0000313" key="3">
    <source>
        <dbReference type="Proteomes" id="UP001159363"/>
    </source>
</evidence>
<sequence>MFKNTDPTVLIGLSPSPSPAGNTFVPCRGPTKLGDKYTNLLTEVPSEVAQSLTNSHPGKHGFDSQSSRDSRNHCSTVRADLPWHSRLARHRPPVREALGSSLGQGVGAAPRKMRERAMRFLRSYEQTSKTVRWRRRLSRRGNAPAEQAPPSKPAAPGNNGYYRAPLPGTTSAVARTAPPPSPIIATDSRRDPRRSTATPDRTRLRARLGTPGGGRGRGDLVVRLLTSRLGEPSLIPGGLATGISHVGIMADDAAGRRIFSGISRFSHLLVPPLLHTRAAQTRRNELKIAVPPPLPREMLHSPHSTSLFADVENFLSSGGRPGWPRISVVLLLLPKVAQIGCRGLGGGQFDGTTILSRFGPSQVFQGGDAALRRRDLLDILCHWLHTRIDYPAVNFVVRPTIVHVASTSAVLDLDKIDVKHVYTEIDFGIGSQFIRHALDDSEPTAGLQGNNKYADSIPVRNCYKLARVYSRSQRNYCTAITWNALGGILEIMPSLMQCILNGSYAACAARWLRLVSDELGNLRLDSAGARKSSTRVCRTYPKVLGGYVH</sequence>
<keyword evidence="3" id="KW-1185">Reference proteome</keyword>
<dbReference type="Proteomes" id="UP001159363">
    <property type="component" value="Chromosome 1"/>
</dbReference>
<dbReference type="EMBL" id="JARBHB010000001">
    <property type="protein sequence ID" value="KAJ8897849.1"/>
    <property type="molecule type" value="Genomic_DNA"/>
</dbReference>
<proteinExistence type="predicted"/>
<accession>A0ABQ9INR6</accession>
<feature type="region of interest" description="Disordered" evidence="1">
    <location>
        <begin position="131"/>
        <end position="215"/>
    </location>
</feature>
<evidence type="ECO:0000256" key="1">
    <source>
        <dbReference type="SAM" id="MobiDB-lite"/>
    </source>
</evidence>
<reference evidence="2 3" key="1">
    <citation type="submission" date="2023-02" db="EMBL/GenBank/DDBJ databases">
        <title>LHISI_Scaffold_Assembly.</title>
        <authorList>
            <person name="Stuart O.P."/>
            <person name="Cleave R."/>
            <person name="Magrath M.J.L."/>
            <person name="Mikheyev A.S."/>
        </authorList>
    </citation>
    <scope>NUCLEOTIDE SEQUENCE [LARGE SCALE GENOMIC DNA]</scope>
    <source>
        <strain evidence="2">Daus_M_001</strain>
        <tissue evidence="2">Leg muscle</tissue>
    </source>
</reference>